<protein>
    <submittedName>
        <fullName evidence="2">Uncharacterized protein</fullName>
    </submittedName>
</protein>
<organism evidence="2 3">
    <name type="scientific">Liparis tanakae</name>
    <name type="common">Tanaka's snailfish</name>
    <dbReference type="NCBI Taxonomy" id="230148"/>
    <lineage>
        <taxon>Eukaryota</taxon>
        <taxon>Metazoa</taxon>
        <taxon>Chordata</taxon>
        <taxon>Craniata</taxon>
        <taxon>Vertebrata</taxon>
        <taxon>Euteleostomi</taxon>
        <taxon>Actinopterygii</taxon>
        <taxon>Neopterygii</taxon>
        <taxon>Teleostei</taxon>
        <taxon>Neoteleostei</taxon>
        <taxon>Acanthomorphata</taxon>
        <taxon>Eupercaria</taxon>
        <taxon>Perciformes</taxon>
        <taxon>Cottioidei</taxon>
        <taxon>Cottales</taxon>
        <taxon>Liparidae</taxon>
        <taxon>Liparis</taxon>
    </lineage>
</organism>
<reference evidence="2 3" key="1">
    <citation type="submission" date="2019-03" db="EMBL/GenBank/DDBJ databases">
        <title>First draft genome of Liparis tanakae, snailfish: a comprehensive survey of snailfish specific genes.</title>
        <authorList>
            <person name="Kim W."/>
            <person name="Song I."/>
            <person name="Jeong J.-H."/>
            <person name="Kim D."/>
            <person name="Kim S."/>
            <person name="Ryu S."/>
            <person name="Song J.Y."/>
            <person name="Lee S.K."/>
        </authorList>
    </citation>
    <scope>NUCLEOTIDE SEQUENCE [LARGE SCALE GENOMIC DNA]</scope>
    <source>
        <tissue evidence="2">Muscle</tissue>
    </source>
</reference>
<sequence length="89" mass="9269">MDSGVTAVGQRSLSGLSDPGSGSSAQGPWLRVPGSGTPALHRGDKEKVRAPESSRCQRPEDVSDSGGESIIQSTNTGLQELEVHNELLI</sequence>
<dbReference type="AlphaFoldDB" id="A0A4Z2FRY0"/>
<gene>
    <name evidence="2" type="ORF">EYF80_046332</name>
</gene>
<evidence type="ECO:0000256" key="1">
    <source>
        <dbReference type="SAM" id="MobiDB-lite"/>
    </source>
</evidence>
<evidence type="ECO:0000313" key="2">
    <source>
        <dbReference type="EMBL" id="TNN43474.1"/>
    </source>
</evidence>
<keyword evidence="3" id="KW-1185">Reference proteome</keyword>
<comment type="caution">
    <text evidence="2">The sequence shown here is derived from an EMBL/GenBank/DDBJ whole genome shotgun (WGS) entry which is preliminary data.</text>
</comment>
<name>A0A4Z2FRY0_9TELE</name>
<feature type="region of interest" description="Disordered" evidence="1">
    <location>
        <begin position="1"/>
        <end position="76"/>
    </location>
</feature>
<dbReference type="EMBL" id="SRLO01000963">
    <property type="protein sequence ID" value="TNN43474.1"/>
    <property type="molecule type" value="Genomic_DNA"/>
</dbReference>
<proteinExistence type="predicted"/>
<feature type="compositionally biased region" description="Basic and acidic residues" evidence="1">
    <location>
        <begin position="41"/>
        <end position="61"/>
    </location>
</feature>
<dbReference type="Proteomes" id="UP000314294">
    <property type="component" value="Unassembled WGS sequence"/>
</dbReference>
<accession>A0A4Z2FRY0</accession>
<evidence type="ECO:0000313" key="3">
    <source>
        <dbReference type="Proteomes" id="UP000314294"/>
    </source>
</evidence>
<feature type="compositionally biased region" description="Low complexity" evidence="1">
    <location>
        <begin position="12"/>
        <end position="24"/>
    </location>
</feature>